<organism evidence="1 2">
    <name type="scientific">Thiohalorhabdus methylotrophus</name>
    <dbReference type="NCBI Taxonomy" id="3242694"/>
    <lineage>
        <taxon>Bacteria</taxon>
        <taxon>Pseudomonadati</taxon>
        <taxon>Pseudomonadota</taxon>
        <taxon>Gammaproteobacteria</taxon>
        <taxon>Thiohalorhabdales</taxon>
        <taxon>Thiohalorhabdaceae</taxon>
        <taxon>Thiohalorhabdus</taxon>
    </lineage>
</organism>
<gene>
    <name evidence="1" type="ORF">ACERLL_00015</name>
</gene>
<accession>A0ABV4TPB6</accession>
<sequence>MRKQIIGARQTEPIPWEEGWLDLEALARVEVTSEAPEYPVENALLPGRRDGWRASAPGPQTLRLLFDEPRALMRVQLEFRETVESRTQELFLGWATGPGEEPREIVRQQWHFDPEGATREDEDYRVELARVGVLELVIVPDISHGDARASLERLRVA</sequence>
<evidence type="ECO:0000313" key="2">
    <source>
        <dbReference type="Proteomes" id="UP001575181"/>
    </source>
</evidence>
<dbReference type="RefSeq" id="WP_373654000.1">
    <property type="nucleotide sequence ID" value="NZ_JBGUAW010000001.1"/>
</dbReference>
<keyword evidence="2" id="KW-1185">Reference proteome</keyword>
<dbReference type="SUPFAM" id="SSF49785">
    <property type="entry name" value="Galactose-binding domain-like"/>
    <property type="match status" value="1"/>
</dbReference>
<proteinExistence type="predicted"/>
<evidence type="ECO:0000313" key="1">
    <source>
        <dbReference type="EMBL" id="MFA9459208.1"/>
    </source>
</evidence>
<comment type="caution">
    <text evidence="1">The sequence shown here is derived from an EMBL/GenBank/DDBJ whole genome shotgun (WGS) entry which is preliminary data.</text>
</comment>
<protein>
    <submittedName>
        <fullName evidence="1">Carbohydrate-binding protein</fullName>
    </submittedName>
</protein>
<dbReference type="EMBL" id="JBGUAW010000001">
    <property type="protein sequence ID" value="MFA9459208.1"/>
    <property type="molecule type" value="Genomic_DNA"/>
</dbReference>
<name>A0ABV4TPB6_9GAMM</name>
<reference evidence="1 2" key="1">
    <citation type="submission" date="2024-08" db="EMBL/GenBank/DDBJ databases">
        <title>Whole-genome sequencing of halo(alkali)philic microorganisms from hypersaline lakes.</title>
        <authorList>
            <person name="Sorokin D.Y."/>
            <person name="Merkel A.Y."/>
            <person name="Messina E."/>
            <person name="Yakimov M."/>
        </authorList>
    </citation>
    <scope>NUCLEOTIDE SEQUENCE [LARGE SCALE GENOMIC DNA]</scope>
    <source>
        <strain evidence="1 2">Cl-TMA</strain>
    </source>
</reference>
<dbReference type="InterPro" id="IPR008979">
    <property type="entry name" value="Galactose-bd-like_sf"/>
</dbReference>
<dbReference type="Proteomes" id="UP001575181">
    <property type="component" value="Unassembled WGS sequence"/>
</dbReference>